<dbReference type="Proteomes" id="UP000190667">
    <property type="component" value="Unassembled WGS sequence"/>
</dbReference>
<dbReference type="OrthoDB" id="9772100at2"/>
<dbReference type="Gene3D" id="1.10.287.130">
    <property type="match status" value="1"/>
</dbReference>
<accession>A0A1S8YSE8</accession>
<evidence type="ECO:0000259" key="12">
    <source>
        <dbReference type="PROSITE" id="PS50109"/>
    </source>
</evidence>
<evidence type="ECO:0000256" key="11">
    <source>
        <dbReference type="SAM" id="Phobius"/>
    </source>
</evidence>
<keyword evidence="10" id="KW-0175">Coiled coil</keyword>
<dbReference type="SUPFAM" id="SSF47384">
    <property type="entry name" value="Homodimeric domain of signal transducing histidine kinase"/>
    <property type="match status" value="1"/>
</dbReference>
<evidence type="ECO:0000256" key="10">
    <source>
        <dbReference type="SAM" id="Coils"/>
    </source>
</evidence>
<dbReference type="Pfam" id="PF00672">
    <property type="entry name" value="HAMP"/>
    <property type="match status" value="1"/>
</dbReference>
<evidence type="ECO:0000256" key="8">
    <source>
        <dbReference type="ARBA" id="ARBA00022840"/>
    </source>
</evidence>
<dbReference type="InterPro" id="IPR003594">
    <property type="entry name" value="HATPase_dom"/>
</dbReference>
<dbReference type="Gene3D" id="6.10.340.10">
    <property type="match status" value="1"/>
</dbReference>
<evidence type="ECO:0000256" key="1">
    <source>
        <dbReference type="ARBA" id="ARBA00000085"/>
    </source>
</evidence>
<dbReference type="InterPro" id="IPR003661">
    <property type="entry name" value="HisK_dim/P_dom"/>
</dbReference>
<dbReference type="RefSeq" id="WP_078000780.1">
    <property type="nucleotide sequence ID" value="NZ_MRUL01000001.1"/>
</dbReference>
<dbReference type="GO" id="GO:0000155">
    <property type="term" value="F:phosphorelay sensor kinase activity"/>
    <property type="evidence" value="ECO:0007669"/>
    <property type="project" value="InterPro"/>
</dbReference>
<feature type="transmembrane region" description="Helical" evidence="11">
    <location>
        <begin position="337"/>
        <end position="361"/>
    </location>
</feature>
<dbReference type="NCBIfam" id="NF047794">
    <property type="entry name" value="HisKinPtgB"/>
    <property type="match status" value="1"/>
</dbReference>
<dbReference type="SMART" id="SM00387">
    <property type="entry name" value="HATPase_c"/>
    <property type="match status" value="1"/>
</dbReference>
<dbReference type="EMBL" id="MRUL01000001">
    <property type="protein sequence ID" value="OON41756.1"/>
    <property type="molecule type" value="Genomic_DNA"/>
</dbReference>
<feature type="domain" description="HAMP" evidence="13">
    <location>
        <begin position="363"/>
        <end position="415"/>
    </location>
</feature>
<keyword evidence="11" id="KW-1133">Transmembrane helix</keyword>
<dbReference type="STRING" id="1926881.BTJ39_00910"/>
<keyword evidence="7 14" id="KW-0418">Kinase</keyword>
<sequence length="667" mass="74664">MTLLKFIKNLTISTSLRSAFLIGALLTLIVSSVSLYSWHQQSSQVRYALSDYFPRIQTSFLIENNLNHLVDQLNEFLLAANTTFRLKLRNQILQHLDEIGTLSQRLDAHERQQIGLTLSDSRRLLAQLDQSLYNTFIARAKVNEITARINWLHEDFTSEMSSLVQDFSWQQGALLDQMEEKPGAAAHRLQVNLRAVQNEQQQVYTLARIENQIVADLRDRLADVQSGAEGADNIEGHIRYLSYLKKTADENMRLLENHPSTVTLRQTIDELLDVGMADNKMPAAMREYNQAQAALEQATQAKEHTLARFRAQLESQLNDSHSKMQTFNQRIEHTMHFSGALILVATLLALLLAWLLNHYFIRSRLVRRFTLLNQAVVHIGLGDSNAAIPVYGEDELGRIARLLRHTLGQLHQQRQQLVQEITERKSVEKHLRATQDELVQAAKLAVVGQTMTTLAHEINQPLNALSMYLYSARGAIKNQQTASASLLLSKAEGVIGRIDAIIRSLRQFTRRSGADAPASAVDLRRSLLAAWDLLALRHQPRHASLQLAQGAPQILGDEVRIQQVLVNLFSNALDATQDTPVIQVEWALSAEGWTVTVADNGGGWPLTLADSLLKPFITSKQVGLGIGLSISESMMRQMGGQLHLASTLTRNACVVLQFLATDINHAD</sequence>
<evidence type="ECO:0000313" key="15">
    <source>
        <dbReference type="Proteomes" id="UP000190667"/>
    </source>
</evidence>
<dbReference type="Gene3D" id="3.30.565.10">
    <property type="entry name" value="Histidine kinase-like ATPase, C-terminal domain"/>
    <property type="match status" value="1"/>
</dbReference>
<feature type="coiled-coil region" evidence="10">
    <location>
        <begin position="281"/>
        <end position="330"/>
    </location>
</feature>
<dbReference type="InterPro" id="IPR036890">
    <property type="entry name" value="HATPase_C_sf"/>
</dbReference>
<comment type="caution">
    <text evidence="14">The sequence shown here is derived from an EMBL/GenBank/DDBJ whole genome shotgun (WGS) entry which is preliminary data.</text>
</comment>
<dbReference type="PIRSF" id="PIRSF037119">
    <property type="entry name" value="STHK_PgtB"/>
    <property type="match status" value="1"/>
</dbReference>
<dbReference type="SUPFAM" id="SSF55874">
    <property type="entry name" value="ATPase domain of HSP90 chaperone/DNA topoisomerase II/histidine kinase"/>
    <property type="match status" value="1"/>
</dbReference>
<dbReference type="PANTHER" id="PTHR43065:SF16">
    <property type="entry name" value="SENSORY HISTIDINE KINASE_PHOSPHATASE NTRB"/>
    <property type="match status" value="1"/>
</dbReference>
<keyword evidence="15" id="KW-1185">Reference proteome</keyword>
<evidence type="ECO:0000256" key="4">
    <source>
        <dbReference type="ARBA" id="ARBA00022553"/>
    </source>
</evidence>
<feature type="domain" description="Histidine kinase" evidence="12">
    <location>
        <begin position="453"/>
        <end position="662"/>
    </location>
</feature>
<evidence type="ECO:0000256" key="3">
    <source>
        <dbReference type="ARBA" id="ARBA00012438"/>
    </source>
</evidence>
<keyword evidence="11" id="KW-0472">Membrane</keyword>
<dbReference type="GO" id="GO:0016020">
    <property type="term" value="C:membrane"/>
    <property type="evidence" value="ECO:0007669"/>
    <property type="project" value="UniProtKB-SubCell"/>
</dbReference>
<evidence type="ECO:0000256" key="5">
    <source>
        <dbReference type="ARBA" id="ARBA00022679"/>
    </source>
</evidence>
<comment type="subcellular location">
    <subcellularLocation>
        <location evidence="2">Membrane</location>
    </subcellularLocation>
</comment>
<keyword evidence="8" id="KW-0067">ATP-binding</keyword>
<dbReference type="PRINTS" id="PR00344">
    <property type="entry name" value="BCTRLSENSOR"/>
</dbReference>
<dbReference type="Pfam" id="PF02518">
    <property type="entry name" value="HATPase_c"/>
    <property type="match status" value="1"/>
</dbReference>
<evidence type="ECO:0000256" key="6">
    <source>
        <dbReference type="ARBA" id="ARBA00022741"/>
    </source>
</evidence>
<dbReference type="EC" id="2.7.13.3" evidence="3"/>
<dbReference type="CDD" id="cd00082">
    <property type="entry name" value="HisKA"/>
    <property type="match status" value="1"/>
</dbReference>
<dbReference type="CDD" id="cd00075">
    <property type="entry name" value="HATPase"/>
    <property type="match status" value="1"/>
</dbReference>
<evidence type="ECO:0000256" key="9">
    <source>
        <dbReference type="ARBA" id="ARBA00023012"/>
    </source>
</evidence>
<protein>
    <recommendedName>
        <fullName evidence="3">histidine kinase</fullName>
        <ecNumber evidence="3">2.7.13.3</ecNumber>
    </recommendedName>
</protein>
<evidence type="ECO:0000259" key="13">
    <source>
        <dbReference type="PROSITE" id="PS50885"/>
    </source>
</evidence>
<dbReference type="PANTHER" id="PTHR43065">
    <property type="entry name" value="SENSOR HISTIDINE KINASE"/>
    <property type="match status" value="1"/>
</dbReference>
<comment type="catalytic activity">
    <reaction evidence="1">
        <text>ATP + protein L-histidine = ADP + protein N-phospho-L-histidine.</text>
        <dbReference type="EC" id="2.7.13.3"/>
    </reaction>
</comment>
<dbReference type="GO" id="GO:0005524">
    <property type="term" value="F:ATP binding"/>
    <property type="evidence" value="ECO:0007669"/>
    <property type="project" value="UniProtKB-KW"/>
</dbReference>
<evidence type="ECO:0000313" key="14">
    <source>
        <dbReference type="EMBL" id="OON41756.1"/>
    </source>
</evidence>
<keyword evidence="11" id="KW-0812">Transmembrane</keyword>
<keyword evidence="5" id="KW-0808">Transferase</keyword>
<keyword evidence="6" id="KW-0547">Nucleotide-binding</keyword>
<dbReference type="InterPro" id="IPR003660">
    <property type="entry name" value="HAMP_dom"/>
</dbReference>
<proteinExistence type="predicted"/>
<keyword evidence="9" id="KW-0902">Two-component regulatory system</keyword>
<dbReference type="InterPro" id="IPR005467">
    <property type="entry name" value="His_kinase_dom"/>
</dbReference>
<dbReference type="InterPro" id="IPR017116">
    <property type="entry name" value="Sig_transdc_His_kinase_PgtB"/>
</dbReference>
<organism evidence="14 15">
    <name type="scientific">Izhakiella australiensis</name>
    <dbReference type="NCBI Taxonomy" id="1926881"/>
    <lineage>
        <taxon>Bacteria</taxon>
        <taxon>Pseudomonadati</taxon>
        <taxon>Pseudomonadota</taxon>
        <taxon>Gammaproteobacteria</taxon>
        <taxon>Enterobacterales</taxon>
        <taxon>Erwiniaceae</taxon>
        <taxon>Izhakiella</taxon>
    </lineage>
</organism>
<dbReference type="AlphaFoldDB" id="A0A1S8YSE8"/>
<dbReference type="InterPro" id="IPR036097">
    <property type="entry name" value="HisK_dim/P_sf"/>
</dbReference>
<dbReference type="InterPro" id="IPR004358">
    <property type="entry name" value="Sig_transdc_His_kin-like_C"/>
</dbReference>
<dbReference type="SMART" id="SM00304">
    <property type="entry name" value="HAMP"/>
    <property type="match status" value="1"/>
</dbReference>
<keyword evidence="4" id="KW-0597">Phosphoprotein</keyword>
<reference evidence="14 15" key="1">
    <citation type="submission" date="2016-12" db="EMBL/GenBank/DDBJ databases">
        <title>Izhakiella australiana sp. nov. of genus Izhakiella isolated from Australian desert.</title>
        <authorList>
            <person name="Ji M."/>
        </authorList>
    </citation>
    <scope>NUCLEOTIDE SEQUENCE [LARGE SCALE GENOMIC DNA]</scope>
    <source>
        <strain evidence="14 15">D4N98</strain>
    </source>
</reference>
<dbReference type="PROSITE" id="PS50885">
    <property type="entry name" value="HAMP"/>
    <property type="match status" value="1"/>
</dbReference>
<evidence type="ECO:0000256" key="7">
    <source>
        <dbReference type="ARBA" id="ARBA00022777"/>
    </source>
</evidence>
<name>A0A1S8YSE8_9GAMM</name>
<evidence type="ECO:0000256" key="2">
    <source>
        <dbReference type="ARBA" id="ARBA00004370"/>
    </source>
</evidence>
<dbReference type="PROSITE" id="PS50109">
    <property type="entry name" value="HIS_KIN"/>
    <property type="match status" value="1"/>
</dbReference>
<gene>
    <name evidence="14" type="ORF">BTJ39_00910</name>
</gene>